<evidence type="ECO:0000259" key="4">
    <source>
        <dbReference type="Pfam" id="PF02770"/>
    </source>
</evidence>
<proteinExistence type="inferred from homology"/>
<organism evidence="7 8">
    <name type="scientific">Sphaerisporangium aureirubrum</name>
    <dbReference type="NCBI Taxonomy" id="1544736"/>
    <lineage>
        <taxon>Bacteria</taxon>
        <taxon>Bacillati</taxon>
        <taxon>Actinomycetota</taxon>
        <taxon>Actinomycetes</taxon>
        <taxon>Streptosporangiales</taxon>
        <taxon>Streptosporangiaceae</taxon>
        <taxon>Sphaerisporangium</taxon>
    </lineage>
</organism>
<dbReference type="Pfam" id="PF02771">
    <property type="entry name" value="Acyl-CoA_dh_N"/>
    <property type="match status" value="1"/>
</dbReference>
<keyword evidence="1" id="KW-0285">Flavoprotein</keyword>
<dbReference type="NCBIfam" id="TIGR04022">
    <property type="entry name" value="sulfur_SfnB"/>
    <property type="match status" value="1"/>
</dbReference>
<dbReference type="InterPro" id="IPR013786">
    <property type="entry name" value="AcylCoA_DH/ox_N"/>
</dbReference>
<dbReference type="Gene3D" id="1.20.140.10">
    <property type="entry name" value="Butyryl-CoA Dehydrogenase, subunit A, domain 3"/>
    <property type="match status" value="1"/>
</dbReference>
<dbReference type="RefSeq" id="WP_380746803.1">
    <property type="nucleotide sequence ID" value="NZ_JBHSRF010000003.1"/>
</dbReference>
<keyword evidence="8" id="KW-1185">Reference proteome</keyword>
<feature type="domain" description="Acyl-CoA dehydrogenase/oxidase N-terminal" evidence="5">
    <location>
        <begin position="14"/>
        <end position="113"/>
    </location>
</feature>
<dbReference type="EC" id="1.-.-.-" evidence="7"/>
<dbReference type="EMBL" id="JBHSRF010000003">
    <property type="protein sequence ID" value="MFC6080087.1"/>
    <property type="molecule type" value="Genomic_DNA"/>
</dbReference>
<evidence type="ECO:0000313" key="8">
    <source>
        <dbReference type="Proteomes" id="UP001596137"/>
    </source>
</evidence>
<accession>A0ABW1NB67</accession>
<keyword evidence="2 7" id="KW-0560">Oxidoreductase</keyword>
<dbReference type="InterPro" id="IPR013107">
    <property type="entry name" value="Acyl-CoA_DH_C"/>
</dbReference>
<evidence type="ECO:0000256" key="2">
    <source>
        <dbReference type="ARBA" id="ARBA00023002"/>
    </source>
</evidence>
<dbReference type="SUPFAM" id="SSF47203">
    <property type="entry name" value="Acyl-CoA dehydrogenase C-terminal domain-like"/>
    <property type="match status" value="1"/>
</dbReference>
<evidence type="ECO:0000256" key="3">
    <source>
        <dbReference type="ARBA" id="ARBA00049661"/>
    </source>
</evidence>
<evidence type="ECO:0000259" key="6">
    <source>
        <dbReference type="Pfam" id="PF08028"/>
    </source>
</evidence>
<comment type="similarity">
    <text evidence="3">Belongs to the HpaH/HsaA monooxygenase family.</text>
</comment>
<evidence type="ECO:0000313" key="7">
    <source>
        <dbReference type="EMBL" id="MFC6080087.1"/>
    </source>
</evidence>
<dbReference type="InterPro" id="IPR037069">
    <property type="entry name" value="AcylCoA_DH/ox_N_sf"/>
</dbReference>
<evidence type="ECO:0000259" key="5">
    <source>
        <dbReference type="Pfam" id="PF02771"/>
    </source>
</evidence>
<dbReference type="GO" id="GO:0016491">
    <property type="term" value="F:oxidoreductase activity"/>
    <property type="evidence" value="ECO:0007669"/>
    <property type="project" value="UniProtKB-KW"/>
</dbReference>
<dbReference type="InterPro" id="IPR050741">
    <property type="entry name" value="Acyl-CoA_dehydrogenase"/>
</dbReference>
<feature type="domain" description="Acyl-CoA dehydrogenase C-terminal" evidence="6">
    <location>
        <begin position="235"/>
        <end position="368"/>
    </location>
</feature>
<gene>
    <name evidence="7" type="ORF">ACFP1K_02880</name>
</gene>
<dbReference type="SUPFAM" id="SSF56645">
    <property type="entry name" value="Acyl-CoA dehydrogenase NM domain-like"/>
    <property type="match status" value="1"/>
</dbReference>
<dbReference type="PIRSF" id="PIRSF016578">
    <property type="entry name" value="HsaA"/>
    <property type="match status" value="1"/>
</dbReference>
<dbReference type="Proteomes" id="UP001596137">
    <property type="component" value="Unassembled WGS sequence"/>
</dbReference>
<dbReference type="Gene3D" id="1.10.540.10">
    <property type="entry name" value="Acyl-CoA dehydrogenase/oxidase, N-terminal domain"/>
    <property type="match status" value="1"/>
</dbReference>
<feature type="domain" description="Acyl-CoA oxidase/dehydrogenase middle" evidence="4">
    <location>
        <begin position="128"/>
        <end position="209"/>
    </location>
</feature>
<dbReference type="InterPro" id="IPR023922">
    <property type="entry name" value="S04_starv_induced_SfnB"/>
</dbReference>
<dbReference type="InterPro" id="IPR036250">
    <property type="entry name" value="AcylCo_DH-like_C"/>
</dbReference>
<dbReference type="InterPro" id="IPR006091">
    <property type="entry name" value="Acyl-CoA_Oxase/DH_mid-dom"/>
</dbReference>
<dbReference type="Pfam" id="PF02770">
    <property type="entry name" value="Acyl-CoA_dh_M"/>
    <property type="match status" value="1"/>
</dbReference>
<evidence type="ECO:0000256" key="1">
    <source>
        <dbReference type="ARBA" id="ARBA00022630"/>
    </source>
</evidence>
<dbReference type="PANTHER" id="PTHR48083:SF19">
    <property type="entry name" value="FLAVIN-DEPENDENT MONOOXYGENASE, OXYGENASE SUBUNIT HSAA"/>
    <property type="match status" value="1"/>
</dbReference>
<protein>
    <submittedName>
        <fullName evidence="7">SfnB family sulfur acquisition oxidoreductase</fullName>
        <ecNumber evidence="7">1.-.-.-</ecNumber>
    </submittedName>
</protein>
<dbReference type="Gene3D" id="2.40.110.10">
    <property type="entry name" value="Butyryl-CoA Dehydrogenase, subunit A, domain 2"/>
    <property type="match status" value="1"/>
</dbReference>
<dbReference type="Pfam" id="PF08028">
    <property type="entry name" value="Acyl-CoA_dh_2"/>
    <property type="match status" value="1"/>
</dbReference>
<dbReference type="InterPro" id="IPR009100">
    <property type="entry name" value="AcylCoA_DH/oxidase_NM_dom_sf"/>
</dbReference>
<reference evidence="8" key="1">
    <citation type="journal article" date="2019" name="Int. J. Syst. Evol. Microbiol.">
        <title>The Global Catalogue of Microorganisms (GCM) 10K type strain sequencing project: providing services to taxonomists for standard genome sequencing and annotation.</title>
        <authorList>
            <consortium name="The Broad Institute Genomics Platform"/>
            <consortium name="The Broad Institute Genome Sequencing Center for Infectious Disease"/>
            <person name="Wu L."/>
            <person name="Ma J."/>
        </authorList>
    </citation>
    <scope>NUCLEOTIDE SEQUENCE [LARGE SCALE GENOMIC DNA]</scope>
    <source>
        <strain evidence="8">JCM 30346</strain>
    </source>
</reference>
<comment type="caution">
    <text evidence="7">The sequence shown here is derived from an EMBL/GenBank/DDBJ whole genome shotgun (WGS) entry which is preliminary data.</text>
</comment>
<name>A0ABW1NB67_9ACTN</name>
<sequence>MTHVIGSDAEAVEVAAELSEYLAKDAAERDAGRRLPLAELDRLSDSGLLAITVPREHGGADVTAVTLAEVIRLLAQGDPNVAQIPQSHFVYVNVLRWQGTDEQRRFLYGEVLAGRRFGNAQSEAGTKHVQDYRTRLRADGEGGYVLTGEKHYSTGALFAHWIPVLAVGDDERLHVAYVPAGAPGLTVVDDWAGMGQRTTASGTVRLDGVRVPAERVVPHHLTFTGPQLHGAYAQLIHAAIDVGIAGAALRDAAEFVRTKSRPWFESGAATAAEDPLLVQRFGELTVRLRAAEALLAEAGRAVDTARAGLTDDSAAAASIAVAVAKAHSDGTAIELADAVFEVSGTRSSLEGLNLNRHWRNARTHTLHDPVRWKIQHIGRYTLNGTRPPRHGVV</sequence>
<dbReference type="InterPro" id="IPR046373">
    <property type="entry name" value="Acyl-CoA_Oxase/DH_mid-dom_sf"/>
</dbReference>
<dbReference type="PANTHER" id="PTHR48083">
    <property type="entry name" value="MEDIUM-CHAIN SPECIFIC ACYL-COA DEHYDROGENASE, MITOCHONDRIAL-RELATED"/>
    <property type="match status" value="1"/>
</dbReference>